<dbReference type="AlphaFoldDB" id="A0AAE0JWZ5"/>
<dbReference type="Proteomes" id="UP001287356">
    <property type="component" value="Unassembled WGS sequence"/>
</dbReference>
<sequence>MRAMSYRSSGSYRTREQPFSLPSLGSRRNETYDSVGRWLSEQERQSTGGLMADARAAPSRFGSHTRTLIDLDEDEEDQRSNAVASSRRFQSRAWSPIASSTNLRQARIPPLELSPPKRKVSHMGHSDEEVMIIEPPPGVWRNRLPERTRDAPRRVDRLEGSPAKKLKTTNMPPPPINQRQELECLIIIDPPLEPEAPLAKKTKKPVGNKKPKTRKGRRDLQQQSSAVDLQKVSRDGQVVSCDVQGIPYFLKIALEIRDKIYRYLLVSRNYIPVSRLWTQVVRRSRIRNGDVDITIDPKILRVCRQTAEEGTRILYSENNFMYLLRDPEAIPAEVSHLSDGGNSDSDETLFWIRTTLGTGTRGNFGGRGSAKRQNMRNRIKAATRAHGPLINLNKYGHLIRHMGVELEPNRTGKQYQSLLVRALEALVNTPGLVTTPPSLTPMSPVGPWAPINKNKISLNTLTVTISPVFEQNQRTLRDLDDEEVVVRDGRYLSIVKLFSRGSPMIKALKRIDTNFVRINLYAPFVTGDDYIERCYGPVSYADGKEPPRHLETTLDLRFLPRHLEALQREGVFGQMWENDKLILDKREELGRRADSALSGLRRRIEEGCLEKDKCVLRGLWEDHIVAERRRIEDRRRHEEKFDHDSRVRCKKRMRMKELGYDSADSSEFDTDLDSSEAESEADGDQNDDNDSGDDFAAPRKTLKITIDRVDGHWRAYRA</sequence>
<proteinExistence type="predicted"/>
<comment type="caution">
    <text evidence="2">The sequence shown here is derived from an EMBL/GenBank/DDBJ whole genome shotgun (WGS) entry which is preliminary data.</text>
</comment>
<feature type="region of interest" description="Disordered" evidence="1">
    <location>
        <begin position="195"/>
        <end position="228"/>
    </location>
</feature>
<feature type="compositionally biased region" description="Polar residues" evidence="1">
    <location>
        <begin position="1"/>
        <end position="12"/>
    </location>
</feature>
<name>A0AAE0JWZ5_9PEZI</name>
<gene>
    <name evidence="2" type="ORF">B0T24DRAFT_711231</name>
</gene>
<organism evidence="2 3">
    <name type="scientific">Lasiosphaeria ovina</name>
    <dbReference type="NCBI Taxonomy" id="92902"/>
    <lineage>
        <taxon>Eukaryota</taxon>
        <taxon>Fungi</taxon>
        <taxon>Dikarya</taxon>
        <taxon>Ascomycota</taxon>
        <taxon>Pezizomycotina</taxon>
        <taxon>Sordariomycetes</taxon>
        <taxon>Sordariomycetidae</taxon>
        <taxon>Sordariales</taxon>
        <taxon>Lasiosphaeriaceae</taxon>
        <taxon>Lasiosphaeria</taxon>
    </lineage>
</organism>
<evidence type="ECO:0000256" key="1">
    <source>
        <dbReference type="SAM" id="MobiDB-lite"/>
    </source>
</evidence>
<feature type="compositionally biased region" description="Basic residues" evidence="1">
    <location>
        <begin position="200"/>
        <end position="217"/>
    </location>
</feature>
<accession>A0AAE0JWZ5</accession>
<reference evidence="2" key="1">
    <citation type="journal article" date="2023" name="Mol. Phylogenet. Evol.">
        <title>Genome-scale phylogeny and comparative genomics of the fungal order Sordariales.</title>
        <authorList>
            <person name="Hensen N."/>
            <person name="Bonometti L."/>
            <person name="Westerberg I."/>
            <person name="Brannstrom I.O."/>
            <person name="Guillou S."/>
            <person name="Cros-Aarteil S."/>
            <person name="Calhoun S."/>
            <person name="Haridas S."/>
            <person name="Kuo A."/>
            <person name="Mondo S."/>
            <person name="Pangilinan J."/>
            <person name="Riley R."/>
            <person name="LaButti K."/>
            <person name="Andreopoulos B."/>
            <person name="Lipzen A."/>
            <person name="Chen C."/>
            <person name="Yan M."/>
            <person name="Daum C."/>
            <person name="Ng V."/>
            <person name="Clum A."/>
            <person name="Steindorff A."/>
            <person name="Ohm R.A."/>
            <person name="Martin F."/>
            <person name="Silar P."/>
            <person name="Natvig D.O."/>
            <person name="Lalanne C."/>
            <person name="Gautier V."/>
            <person name="Ament-Velasquez S.L."/>
            <person name="Kruys A."/>
            <person name="Hutchinson M.I."/>
            <person name="Powell A.J."/>
            <person name="Barry K."/>
            <person name="Miller A.N."/>
            <person name="Grigoriev I.V."/>
            <person name="Debuchy R."/>
            <person name="Gladieux P."/>
            <person name="Hiltunen Thoren M."/>
            <person name="Johannesson H."/>
        </authorList>
    </citation>
    <scope>NUCLEOTIDE SEQUENCE</scope>
    <source>
        <strain evidence="2">CBS 958.72</strain>
    </source>
</reference>
<feature type="region of interest" description="Disordered" evidence="1">
    <location>
        <begin position="67"/>
        <end position="91"/>
    </location>
</feature>
<feature type="compositionally biased region" description="Acidic residues" evidence="1">
    <location>
        <begin position="664"/>
        <end position="693"/>
    </location>
</feature>
<dbReference type="EMBL" id="JAULSN010000008">
    <property type="protein sequence ID" value="KAK3365898.1"/>
    <property type="molecule type" value="Genomic_DNA"/>
</dbReference>
<feature type="region of interest" description="Disordered" evidence="1">
    <location>
        <begin position="1"/>
        <end position="29"/>
    </location>
</feature>
<keyword evidence="3" id="KW-1185">Reference proteome</keyword>
<reference evidence="2" key="2">
    <citation type="submission" date="2023-06" db="EMBL/GenBank/DDBJ databases">
        <authorList>
            <consortium name="Lawrence Berkeley National Laboratory"/>
            <person name="Haridas S."/>
            <person name="Hensen N."/>
            <person name="Bonometti L."/>
            <person name="Westerberg I."/>
            <person name="Brannstrom I.O."/>
            <person name="Guillou S."/>
            <person name="Cros-Aarteil S."/>
            <person name="Calhoun S."/>
            <person name="Kuo A."/>
            <person name="Mondo S."/>
            <person name="Pangilinan J."/>
            <person name="Riley R."/>
            <person name="Labutti K."/>
            <person name="Andreopoulos B."/>
            <person name="Lipzen A."/>
            <person name="Chen C."/>
            <person name="Yanf M."/>
            <person name="Daum C."/>
            <person name="Ng V."/>
            <person name="Clum A."/>
            <person name="Steindorff A."/>
            <person name="Ohm R."/>
            <person name="Martin F."/>
            <person name="Silar P."/>
            <person name="Natvig D."/>
            <person name="Lalanne C."/>
            <person name="Gautier V."/>
            <person name="Ament-Velasquez S.L."/>
            <person name="Kruys A."/>
            <person name="Hutchinson M.I."/>
            <person name="Powell A.J."/>
            <person name="Barry K."/>
            <person name="Miller A.N."/>
            <person name="Grigoriev I.V."/>
            <person name="Debuchy R."/>
            <person name="Gladieux P."/>
            <person name="Thoren M.H."/>
            <person name="Johannesson H."/>
        </authorList>
    </citation>
    <scope>NUCLEOTIDE SEQUENCE</scope>
    <source>
        <strain evidence="2">CBS 958.72</strain>
    </source>
</reference>
<evidence type="ECO:0000313" key="2">
    <source>
        <dbReference type="EMBL" id="KAK3365898.1"/>
    </source>
</evidence>
<evidence type="ECO:0000313" key="3">
    <source>
        <dbReference type="Proteomes" id="UP001287356"/>
    </source>
</evidence>
<feature type="region of interest" description="Disordered" evidence="1">
    <location>
        <begin position="660"/>
        <end position="697"/>
    </location>
</feature>
<protein>
    <submittedName>
        <fullName evidence="2">Uncharacterized protein</fullName>
    </submittedName>
</protein>